<dbReference type="NCBIfam" id="NF003067">
    <property type="entry name" value="PRK03988.1"/>
    <property type="match status" value="1"/>
</dbReference>
<gene>
    <name evidence="9" type="primary">eif2b</name>
    <name evidence="12" type="ORF">SAMN04487949_2754</name>
</gene>
<dbReference type="SUPFAM" id="SSF100966">
    <property type="entry name" value="Translation initiation factor 2 beta, aIF2beta, N-terminal domain"/>
    <property type="match status" value="1"/>
</dbReference>
<dbReference type="Pfam" id="PF01873">
    <property type="entry name" value="eIF-5_eIF-2B"/>
    <property type="match status" value="1"/>
</dbReference>
<dbReference type="InterPro" id="IPR004458">
    <property type="entry name" value="TIF2_bsu_arc"/>
</dbReference>
<accession>A0A1G9WGP3</accession>
<dbReference type="SUPFAM" id="SSF75689">
    <property type="entry name" value="Zinc-binding domain of translation initiation factor 2 beta"/>
    <property type="match status" value="1"/>
</dbReference>
<evidence type="ECO:0000256" key="1">
    <source>
        <dbReference type="ARBA" id="ARBA00003323"/>
    </source>
</evidence>
<evidence type="ECO:0000256" key="8">
    <source>
        <dbReference type="ARBA" id="ARBA00032408"/>
    </source>
</evidence>
<feature type="domain" description="Translation initiation factor IF2/IF5" evidence="11">
    <location>
        <begin position="21"/>
        <end position="129"/>
    </location>
</feature>
<dbReference type="OrthoDB" id="38099at2157"/>
<protein>
    <recommendedName>
        <fullName evidence="4 9">Translation initiation factor 2 subunit beta</fullName>
    </recommendedName>
    <alternativeName>
        <fullName evidence="7 9">aIF2-beta</fullName>
    </alternativeName>
    <alternativeName>
        <fullName evidence="8 9">eIF-2-beta</fullName>
    </alternativeName>
</protein>
<dbReference type="InterPro" id="IPR016189">
    <property type="entry name" value="Transl_init_fac_IF2/IF5_N"/>
</dbReference>
<dbReference type="AlphaFoldDB" id="A0A1G9WGP3"/>
<dbReference type="STRING" id="660521.SAMN04487949_2754"/>
<sequence>MGYEDQLDRAMEAAPDVEATDDRFEVPTPAVRPEGNVTIYENFQETLDRLDREDRQLLSFLQTDLGTSAQLDDRGRARLTGSFKQRRLADALDDYVDQYVLCSECGLPDTQLVSEKGATLLKCDACGARSSVAEQ</sequence>
<comment type="function">
    <text evidence="1 9">eIF-2 functions in the early steps of protein synthesis by forming a ternary complex with GTP and initiator tRNA.</text>
</comment>
<keyword evidence="6 9" id="KW-0648">Protein biosynthesis</keyword>
<name>A0A1G9WGP3_9EURY</name>
<dbReference type="InterPro" id="IPR016190">
    <property type="entry name" value="Transl_init_fac_IF2/IF5_Zn-bd"/>
</dbReference>
<evidence type="ECO:0000256" key="5">
    <source>
        <dbReference type="ARBA" id="ARBA00022540"/>
    </source>
</evidence>
<keyword evidence="5 9" id="KW-0396">Initiation factor</keyword>
<keyword evidence="13" id="KW-1185">Reference proteome</keyword>
<evidence type="ECO:0000313" key="13">
    <source>
        <dbReference type="Proteomes" id="UP000199451"/>
    </source>
</evidence>
<evidence type="ECO:0000256" key="6">
    <source>
        <dbReference type="ARBA" id="ARBA00022917"/>
    </source>
</evidence>
<proteinExistence type="inferred from homology"/>
<evidence type="ECO:0000256" key="10">
    <source>
        <dbReference type="SAM" id="MobiDB-lite"/>
    </source>
</evidence>
<evidence type="ECO:0000256" key="2">
    <source>
        <dbReference type="ARBA" id="ARBA00010397"/>
    </source>
</evidence>
<evidence type="ECO:0000256" key="7">
    <source>
        <dbReference type="ARBA" id="ARBA00031466"/>
    </source>
</evidence>
<dbReference type="GO" id="GO:0003743">
    <property type="term" value="F:translation initiation factor activity"/>
    <property type="evidence" value="ECO:0007669"/>
    <property type="project" value="UniProtKB-UniRule"/>
</dbReference>
<dbReference type="PANTHER" id="PTHR23001:SF3">
    <property type="entry name" value="EUKARYOTIC TRANSLATION INITIATION FACTOR 2 SUBUNIT 2"/>
    <property type="match status" value="1"/>
</dbReference>
<dbReference type="RefSeq" id="WP_089698288.1">
    <property type="nucleotide sequence ID" value="NZ_FNHL01000003.1"/>
</dbReference>
<evidence type="ECO:0000313" key="12">
    <source>
        <dbReference type="EMBL" id="SDM83708.1"/>
    </source>
</evidence>
<comment type="similarity">
    <text evidence="2 9">Belongs to the eIF-2-beta/eIF-5 family.</text>
</comment>
<evidence type="ECO:0000256" key="9">
    <source>
        <dbReference type="HAMAP-Rule" id="MF_00232"/>
    </source>
</evidence>
<comment type="subunit">
    <text evidence="3 9">Heterotrimer composed of an alpha, a beta and a gamma chain.</text>
</comment>
<dbReference type="InterPro" id="IPR002735">
    <property type="entry name" value="Transl_init_fac_IF2/IF5_dom"/>
</dbReference>
<dbReference type="EMBL" id="FNHL01000003">
    <property type="protein sequence ID" value="SDM83708.1"/>
    <property type="molecule type" value="Genomic_DNA"/>
</dbReference>
<organism evidence="12 13">
    <name type="scientific">Halogranum gelatinilyticum</name>
    <dbReference type="NCBI Taxonomy" id="660521"/>
    <lineage>
        <taxon>Archaea</taxon>
        <taxon>Methanobacteriati</taxon>
        <taxon>Methanobacteriota</taxon>
        <taxon>Stenosarchaea group</taxon>
        <taxon>Halobacteria</taxon>
        <taxon>Halobacteriales</taxon>
        <taxon>Haloferacaceae</taxon>
    </lineage>
</organism>
<evidence type="ECO:0000256" key="4">
    <source>
        <dbReference type="ARBA" id="ARBA00022314"/>
    </source>
</evidence>
<feature type="compositionally biased region" description="Basic and acidic residues" evidence="10">
    <location>
        <begin position="1"/>
        <end position="11"/>
    </location>
</feature>
<dbReference type="Gene3D" id="3.30.30.170">
    <property type="match status" value="1"/>
</dbReference>
<reference evidence="13" key="1">
    <citation type="submission" date="2016-10" db="EMBL/GenBank/DDBJ databases">
        <authorList>
            <person name="Varghese N."/>
            <person name="Submissions S."/>
        </authorList>
    </citation>
    <scope>NUCLEOTIDE SEQUENCE [LARGE SCALE GENOMIC DNA]</scope>
    <source>
        <strain evidence="13">CGMCC 1.10119</strain>
    </source>
</reference>
<evidence type="ECO:0000256" key="3">
    <source>
        <dbReference type="ARBA" id="ARBA00011243"/>
    </source>
</evidence>
<dbReference type="InterPro" id="IPR045196">
    <property type="entry name" value="IF2/IF5"/>
</dbReference>
<dbReference type="Proteomes" id="UP000199451">
    <property type="component" value="Unassembled WGS sequence"/>
</dbReference>
<evidence type="ECO:0000259" key="11">
    <source>
        <dbReference type="SMART" id="SM00653"/>
    </source>
</evidence>
<dbReference type="PANTHER" id="PTHR23001">
    <property type="entry name" value="EUKARYOTIC TRANSLATION INITIATION FACTOR"/>
    <property type="match status" value="1"/>
</dbReference>
<feature type="region of interest" description="Disordered" evidence="10">
    <location>
        <begin position="1"/>
        <end position="21"/>
    </location>
</feature>
<dbReference type="HAMAP" id="MF_00232">
    <property type="entry name" value="eIF_2_beta"/>
    <property type="match status" value="1"/>
</dbReference>
<dbReference type="SMART" id="SM00653">
    <property type="entry name" value="eIF2B_5"/>
    <property type="match status" value="1"/>
</dbReference>